<dbReference type="Proteomes" id="UP000308430">
    <property type="component" value="Unassembled WGS sequence"/>
</dbReference>
<dbReference type="Gene3D" id="3.30.450.40">
    <property type="match status" value="1"/>
</dbReference>
<dbReference type="InterPro" id="IPR058031">
    <property type="entry name" value="AAA_lid_NorR"/>
</dbReference>
<dbReference type="Gene3D" id="1.10.8.60">
    <property type="match status" value="1"/>
</dbReference>
<dbReference type="InterPro" id="IPR027417">
    <property type="entry name" value="P-loop_NTPase"/>
</dbReference>
<dbReference type="Gene3D" id="1.10.10.60">
    <property type="entry name" value="Homeodomain-like"/>
    <property type="match status" value="1"/>
</dbReference>
<evidence type="ECO:0000256" key="6">
    <source>
        <dbReference type="SAM" id="MobiDB-lite"/>
    </source>
</evidence>
<dbReference type="SMART" id="SM00065">
    <property type="entry name" value="GAF"/>
    <property type="match status" value="1"/>
</dbReference>
<dbReference type="InterPro" id="IPR009057">
    <property type="entry name" value="Homeodomain-like_sf"/>
</dbReference>
<dbReference type="Pfam" id="PF02954">
    <property type="entry name" value="HTH_8"/>
    <property type="match status" value="1"/>
</dbReference>
<evidence type="ECO:0000313" key="9">
    <source>
        <dbReference type="Proteomes" id="UP000308430"/>
    </source>
</evidence>
<dbReference type="Gene3D" id="3.40.50.300">
    <property type="entry name" value="P-loop containing nucleotide triphosphate hydrolases"/>
    <property type="match status" value="1"/>
</dbReference>
<protein>
    <submittedName>
        <fullName evidence="8">GAF domain-containing protein</fullName>
    </submittedName>
</protein>
<dbReference type="InterPro" id="IPR025662">
    <property type="entry name" value="Sigma_54_int_dom_ATP-bd_1"/>
</dbReference>
<gene>
    <name evidence="8" type="ORF">E6C76_10355</name>
</gene>
<keyword evidence="2" id="KW-0067">ATP-binding</keyword>
<dbReference type="GO" id="GO:0005524">
    <property type="term" value="F:ATP binding"/>
    <property type="evidence" value="ECO:0007669"/>
    <property type="project" value="UniProtKB-KW"/>
</dbReference>
<dbReference type="Pfam" id="PF01590">
    <property type="entry name" value="GAF"/>
    <property type="match status" value="1"/>
</dbReference>
<dbReference type="PROSITE" id="PS50045">
    <property type="entry name" value="SIGMA54_INTERACT_4"/>
    <property type="match status" value="1"/>
</dbReference>
<evidence type="ECO:0000256" key="3">
    <source>
        <dbReference type="ARBA" id="ARBA00023015"/>
    </source>
</evidence>
<dbReference type="PROSITE" id="PS00675">
    <property type="entry name" value="SIGMA54_INTERACT_1"/>
    <property type="match status" value="1"/>
</dbReference>
<keyword evidence="4" id="KW-0238">DNA-binding</keyword>
<name>A0A4S4B0K8_9RHOO</name>
<evidence type="ECO:0000256" key="2">
    <source>
        <dbReference type="ARBA" id="ARBA00022840"/>
    </source>
</evidence>
<dbReference type="Pfam" id="PF25601">
    <property type="entry name" value="AAA_lid_14"/>
    <property type="match status" value="1"/>
</dbReference>
<dbReference type="Pfam" id="PF00158">
    <property type="entry name" value="Sigma54_activat"/>
    <property type="match status" value="1"/>
</dbReference>
<reference evidence="8 9" key="1">
    <citation type="submission" date="2019-04" db="EMBL/GenBank/DDBJ databases">
        <title>Azoarcus nasutitermitis sp. nov. isolated from termite nest.</title>
        <authorList>
            <person name="Lin S.-Y."/>
            <person name="Hameed A."/>
            <person name="Hsu Y.-H."/>
            <person name="Young C.-C."/>
        </authorList>
    </citation>
    <scope>NUCLEOTIDE SEQUENCE [LARGE SCALE GENOMIC DNA]</scope>
    <source>
        <strain evidence="8 9">CC-YHH838</strain>
    </source>
</reference>
<dbReference type="InterPro" id="IPR025944">
    <property type="entry name" value="Sigma_54_int_dom_CS"/>
</dbReference>
<dbReference type="InterPro" id="IPR025943">
    <property type="entry name" value="Sigma_54_int_dom_ATP-bd_2"/>
</dbReference>
<evidence type="ECO:0000256" key="4">
    <source>
        <dbReference type="ARBA" id="ARBA00023125"/>
    </source>
</evidence>
<evidence type="ECO:0000256" key="1">
    <source>
        <dbReference type="ARBA" id="ARBA00022741"/>
    </source>
</evidence>
<dbReference type="SUPFAM" id="SSF46689">
    <property type="entry name" value="Homeodomain-like"/>
    <property type="match status" value="1"/>
</dbReference>
<dbReference type="InterPro" id="IPR002197">
    <property type="entry name" value="HTH_Fis"/>
</dbReference>
<dbReference type="AlphaFoldDB" id="A0A4S4B0K8"/>
<dbReference type="GO" id="GO:0043565">
    <property type="term" value="F:sequence-specific DNA binding"/>
    <property type="evidence" value="ECO:0007669"/>
    <property type="project" value="InterPro"/>
</dbReference>
<evidence type="ECO:0000256" key="5">
    <source>
        <dbReference type="ARBA" id="ARBA00023163"/>
    </source>
</evidence>
<dbReference type="SUPFAM" id="SSF55781">
    <property type="entry name" value="GAF domain-like"/>
    <property type="match status" value="1"/>
</dbReference>
<dbReference type="PROSITE" id="PS00676">
    <property type="entry name" value="SIGMA54_INTERACT_2"/>
    <property type="match status" value="1"/>
</dbReference>
<dbReference type="FunFam" id="3.40.50.300:FF:000006">
    <property type="entry name" value="DNA-binding transcriptional regulator NtrC"/>
    <property type="match status" value="1"/>
</dbReference>
<dbReference type="PANTHER" id="PTHR32071">
    <property type="entry name" value="TRANSCRIPTIONAL REGULATORY PROTEIN"/>
    <property type="match status" value="1"/>
</dbReference>
<dbReference type="InterPro" id="IPR003018">
    <property type="entry name" value="GAF"/>
</dbReference>
<keyword evidence="1" id="KW-0547">Nucleotide-binding</keyword>
<evidence type="ECO:0000313" key="8">
    <source>
        <dbReference type="EMBL" id="THF65991.1"/>
    </source>
</evidence>
<dbReference type="OrthoDB" id="9761705at2"/>
<keyword evidence="5" id="KW-0804">Transcription</keyword>
<keyword evidence="9" id="KW-1185">Reference proteome</keyword>
<comment type="caution">
    <text evidence="8">The sequence shown here is derived from an EMBL/GenBank/DDBJ whole genome shotgun (WGS) entry which is preliminary data.</text>
</comment>
<keyword evidence="3" id="KW-0805">Transcription regulation</keyword>
<dbReference type="SUPFAM" id="SSF52540">
    <property type="entry name" value="P-loop containing nucleoside triphosphate hydrolases"/>
    <property type="match status" value="1"/>
</dbReference>
<accession>A0A4S4B0K8</accession>
<evidence type="ECO:0000259" key="7">
    <source>
        <dbReference type="PROSITE" id="PS50045"/>
    </source>
</evidence>
<dbReference type="GO" id="GO:0006355">
    <property type="term" value="P:regulation of DNA-templated transcription"/>
    <property type="evidence" value="ECO:0007669"/>
    <property type="project" value="InterPro"/>
</dbReference>
<dbReference type="InterPro" id="IPR003593">
    <property type="entry name" value="AAA+_ATPase"/>
</dbReference>
<organism evidence="8 9">
    <name type="scientific">Pseudothauera nasutitermitis</name>
    <dbReference type="NCBI Taxonomy" id="2565930"/>
    <lineage>
        <taxon>Bacteria</taxon>
        <taxon>Pseudomonadati</taxon>
        <taxon>Pseudomonadota</taxon>
        <taxon>Betaproteobacteria</taxon>
        <taxon>Rhodocyclales</taxon>
        <taxon>Zoogloeaceae</taxon>
        <taxon>Pseudothauera</taxon>
    </lineage>
</organism>
<feature type="domain" description="Sigma-54 factor interaction" evidence="7">
    <location>
        <begin position="231"/>
        <end position="460"/>
    </location>
</feature>
<dbReference type="PANTHER" id="PTHR32071:SF122">
    <property type="entry name" value="SIGMA FACTOR"/>
    <property type="match status" value="1"/>
</dbReference>
<dbReference type="EMBL" id="SSOC01000003">
    <property type="protein sequence ID" value="THF65991.1"/>
    <property type="molecule type" value="Genomic_DNA"/>
</dbReference>
<dbReference type="PRINTS" id="PR01590">
    <property type="entry name" value="HTHFIS"/>
</dbReference>
<dbReference type="InterPro" id="IPR029016">
    <property type="entry name" value="GAF-like_dom_sf"/>
</dbReference>
<proteinExistence type="predicted"/>
<dbReference type="SMART" id="SM00382">
    <property type="entry name" value="AAA"/>
    <property type="match status" value="1"/>
</dbReference>
<feature type="region of interest" description="Disordered" evidence="6">
    <location>
        <begin position="1"/>
        <end position="20"/>
    </location>
</feature>
<dbReference type="PROSITE" id="PS00688">
    <property type="entry name" value="SIGMA54_INTERACT_3"/>
    <property type="match status" value="1"/>
</dbReference>
<dbReference type="InterPro" id="IPR002078">
    <property type="entry name" value="Sigma_54_int"/>
</dbReference>
<dbReference type="CDD" id="cd00009">
    <property type="entry name" value="AAA"/>
    <property type="match status" value="1"/>
</dbReference>
<sequence>MERDASAPSTPARHASLPITPADKTGSRLCELDLGECRTDFVPLLYEMSRLATESGDLGNMLRVLLELMQRHLKVVRAMVSLYEPDSGRIFIHDSFGLTEEEAARGTYAPGEGVIGRVVESGQAVVVPRIDEEPGFLHRAARRDQPEERRLSFLCVPIVRASKVMGTISAERLYDNRRLLRLDTEILAILAATTAQAVELHLLEHVHKAALEDENRRLRRALEARFKPANIIGNSKAMQAVYRLIEKVTRSKTTVLILGESGVGKELVASAIHYNSPNAAGPFVKFNCAALPESVIESELFGHERGAFTGAMARRQGRFEEAHGGTIFLDEVGELSLPMQAKLLRVLQEKSFERVGGNTTLRVDLRILAATNRDLGAMVAQGRFREDLYYRLNVFPITIPPLRERGSDVIALADHFVAHFSSVMGTAVHRISTPALNMLTCYHWPGNVRELENVIERAMLLAENGVIHGYNLPPSLQSPLVAETSTEGSLEMRLNAIEYEMVIEALKANQGNMTMAAEQLGLTRRTLGLRMSKYKLSYQDFRDSAKRREAGADTGGGRK</sequence>